<dbReference type="AlphaFoldDB" id="A0A232EUH2"/>
<keyword evidence="2" id="KW-1185">Reference proteome</keyword>
<protein>
    <submittedName>
        <fullName evidence="1">Uncharacterized protein</fullName>
    </submittedName>
</protein>
<dbReference type="Proteomes" id="UP000215335">
    <property type="component" value="Unassembled WGS sequence"/>
</dbReference>
<reference evidence="1 2" key="1">
    <citation type="journal article" date="2017" name="Curr. Biol.">
        <title>The Evolution of Venom by Co-option of Single-Copy Genes.</title>
        <authorList>
            <person name="Martinson E.O."/>
            <person name="Mrinalini"/>
            <person name="Kelkar Y.D."/>
            <person name="Chang C.H."/>
            <person name="Werren J.H."/>
        </authorList>
    </citation>
    <scope>NUCLEOTIDE SEQUENCE [LARGE SCALE GENOMIC DNA]</scope>
    <source>
        <strain evidence="1 2">Alberta</strain>
        <tissue evidence="1">Whole body</tissue>
    </source>
</reference>
<accession>A0A232EUH2</accession>
<name>A0A232EUH2_9HYME</name>
<evidence type="ECO:0000313" key="1">
    <source>
        <dbReference type="EMBL" id="OXU22002.1"/>
    </source>
</evidence>
<sequence>MAVLRRINPPIAKKMFILKAVILAFKKHALQFELLGGTFCDKERLDAMQKLVDVVLPKCLALLLLFMTQEEITDFILKVLNTIIPSSGTIVNNYNENDEDDSDDDENTTYLLAH</sequence>
<evidence type="ECO:0000313" key="2">
    <source>
        <dbReference type="Proteomes" id="UP000215335"/>
    </source>
</evidence>
<proteinExistence type="predicted"/>
<organism evidence="1 2">
    <name type="scientific">Trichomalopsis sarcophagae</name>
    <dbReference type="NCBI Taxonomy" id="543379"/>
    <lineage>
        <taxon>Eukaryota</taxon>
        <taxon>Metazoa</taxon>
        <taxon>Ecdysozoa</taxon>
        <taxon>Arthropoda</taxon>
        <taxon>Hexapoda</taxon>
        <taxon>Insecta</taxon>
        <taxon>Pterygota</taxon>
        <taxon>Neoptera</taxon>
        <taxon>Endopterygota</taxon>
        <taxon>Hymenoptera</taxon>
        <taxon>Apocrita</taxon>
        <taxon>Proctotrupomorpha</taxon>
        <taxon>Chalcidoidea</taxon>
        <taxon>Pteromalidae</taxon>
        <taxon>Pteromalinae</taxon>
        <taxon>Trichomalopsis</taxon>
    </lineage>
</organism>
<gene>
    <name evidence="1" type="ORF">TSAR_000235</name>
</gene>
<comment type="caution">
    <text evidence="1">The sequence shown here is derived from an EMBL/GenBank/DDBJ whole genome shotgun (WGS) entry which is preliminary data.</text>
</comment>
<dbReference type="EMBL" id="NNAY01002129">
    <property type="protein sequence ID" value="OXU22002.1"/>
    <property type="molecule type" value="Genomic_DNA"/>
</dbReference>